<sequence length="368" mass="41183">MNDFCIVGLENDTETNVICDQDQITEAISTNYIVKPNPAVAIGELYRTYVGMVVISANLLLILFLTSRPNLRKKYFLFTCVAIGDTFDGSYFLFPSLNRLYKMTTGTYYQTTTFWDCVQRGNMAFRIFGTEFVGVNMFLLSLERVLAVGFPFFYRARFNTKFRLLLAFIGLIFCLINQGAMYLTSYLYDGNETQSDYYCGISGSVTDGFALYHQNLNIVTQVASFLLSLFAYGYAMYSKKKMGLDTSKDIAAIRPVLVSSCIACILIIANNIVYILKNFTNSGVTVGTQNIVVTWSPAVFQVYKFALYLMTSKEMRMSLKRLVLDESGIHGPRMVSQTPIITPNKPTLSAITVASAANAFTKKLPSPS</sequence>
<feature type="transmembrane region" description="Helical" evidence="1">
    <location>
        <begin position="75"/>
        <end position="94"/>
    </location>
</feature>
<evidence type="ECO:0000256" key="1">
    <source>
        <dbReference type="SAM" id="Phobius"/>
    </source>
</evidence>
<dbReference type="AlphaFoldDB" id="A0AAF3F3M2"/>
<proteinExistence type="predicted"/>
<feature type="transmembrane region" description="Helical" evidence="1">
    <location>
        <begin position="46"/>
        <end position="66"/>
    </location>
</feature>
<dbReference type="SUPFAM" id="SSF81321">
    <property type="entry name" value="Family A G protein-coupled receptor-like"/>
    <property type="match status" value="1"/>
</dbReference>
<accession>A0AAF3F3M2</accession>
<name>A0AAF3F3M2_9BILA</name>
<feature type="transmembrane region" description="Helical" evidence="1">
    <location>
        <begin position="132"/>
        <end position="153"/>
    </location>
</feature>
<dbReference type="Proteomes" id="UP000887575">
    <property type="component" value="Unassembled WGS sequence"/>
</dbReference>
<evidence type="ECO:0000313" key="2">
    <source>
        <dbReference type="Proteomes" id="UP000887575"/>
    </source>
</evidence>
<evidence type="ECO:0000313" key="3">
    <source>
        <dbReference type="WBParaSite" id="MBELARI_LOCUS20959"/>
    </source>
</evidence>
<dbReference type="PANTHER" id="PTHR23360">
    <property type="entry name" value="G-PROTEIN COUPLED RECEPTORS FAMILY 1 PROFILE DOMAIN-CONTAINING PROTEIN-RELATED"/>
    <property type="match status" value="1"/>
</dbReference>
<protein>
    <submittedName>
        <fullName evidence="3">G-protein coupled receptors family 1 profile domain-containing protein</fullName>
    </submittedName>
</protein>
<keyword evidence="1" id="KW-0472">Membrane</keyword>
<feature type="transmembrane region" description="Helical" evidence="1">
    <location>
        <begin position="256"/>
        <end position="276"/>
    </location>
</feature>
<reference evidence="3" key="1">
    <citation type="submission" date="2024-02" db="UniProtKB">
        <authorList>
            <consortium name="WormBaseParasite"/>
        </authorList>
    </citation>
    <scope>IDENTIFICATION</scope>
</reference>
<dbReference type="Gene3D" id="1.20.1070.10">
    <property type="entry name" value="Rhodopsin 7-helix transmembrane proteins"/>
    <property type="match status" value="1"/>
</dbReference>
<keyword evidence="2" id="KW-1185">Reference proteome</keyword>
<feature type="transmembrane region" description="Helical" evidence="1">
    <location>
        <begin position="218"/>
        <end position="235"/>
    </location>
</feature>
<dbReference type="WBParaSite" id="MBELARI_LOCUS20959">
    <property type="protein sequence ID" value="MBELARI_LOCUS20959"/>
    <property type="gene ID" value="MBELARI_LOCUS20959"/>
</dbReference>
<feature type="transmembrane region" description="Helical" evidence="1">
    <location>
        <begin position="291"/>
        <end position="311"/>
    </location>
</feature>
<keyword evidence="1" id="KW-0812">Transmembrane</keyword>
<keyword evidence="1" id="KW-1133">Transmembrane helix</keyword>
<organism evidence="2 3">
    <name type="scientific">Mesorhabditis belari</name>
    <dbReference type="NCBI Taxonomy" id="2138241"/>
    <lineage>
        <taxon>Eukaryota</taxon>
        <taxon>Metazoa</taxon>
        <taxon>Ecdysozoa</taxon>
        <taxon>Nematoda</taxon>
        <taxon>Chromadorea</taxon>
        <taxon>Rhabditida</taxon>
        <taxon>Rhabditina</taxon>
        <taxon>Rhabditomorpha</taxon>
        <taxon>Rhabditoidea</taxon>
        <taxon>Rhabditidae</taxon>
        <taxon>Mesorhabditinae</taxon>
        <taxon>Mesorhabditis</taxon>
    </lineage>
</organism>
<feature type="transmembrane region" description="Helical" evidence="1">
    <location>
        <begin position="165"/>
        <end position="188"/>
    </location>
</feature>
<dbReference type="InterPro" id="IPR047130">
    <property type="entry name" value="7TM_GPCR_Srsx_nematod"/>
</dbReference>